<proteinExistence type="predicted"/>
<dbReference type="EMBL" id="KC139634">
    <property type="protein sequence ID" value="AGF89328.1"/>
    <property type="molecule type" value="Genomic_DNA"/>
</dbReference>
<reference evidence="1" key="1">
    <citation type="journal article" date="2013" name="BMC Genomics">
        <title>Genomic characterization provides new insight into Salmonella phage diversity.</title>
        <authorList>
            <person name="Moreno Switt A.I."/>
            <person name="Orsi R.H."/>
            <person name="den Bakker H.C."/>
            <person name="Vongkamjan K."/>
            <person name="Altier C."/>
            <person name="Wiedmann M."/>
        </authorList>
    </citation>
    <scope>NUCLEOTIDE SEQUENCE</scope>
</reference>
<sequence length="58" mass="6842">MAIIKVRITKSNCTFVKVGDVTEITVFNGVKRMWSKRLNSYENLSWIINMWGVEYEEL</sequence>
<protein>
    <submittedName>
        <fullName evidence="1">Uncharacterized protein</fullName>
    </submittedName>
</protein>
<name>S4TTN5_9CAUD</name>
<gene>
    <name evidence="1" type="ORF">SP062_00240</name>
</gene>
<evidence type="ECO:0000313" key="1">
    <source>
        <dbReference type="EMBL" id="AGF89328.1"/>
    </source>
</evidence>
<accession>S4TTN5</accession>
<organism evidence="1">
    <name type="scientific">Salmonella phage FSL SP-062</name>
    <dbReference type="NCBI Taxonomy" id="1173759"/>
    <lineage>
        <taxon>Viruses</taxon>
        <taxon>Duplodnaviria</taxon>
        <taxon>Heunggongvirae</taxon>
        <taxon>Uroviricota</taxon>
        <taxon>Caudoviricetes</taxon>
        <taxon>Nonanavirus</taxon>
    </lineage>
</organism>